<name>A0A815Y2G2_ADIRI</name>
<accession>A0A815Y2G2</accession>
<evidence type="ECO:0000313" key="1">
    <source>
        <dbReference type="EMBL" id="CAF1564788.1"/>
    </source>
</evidence>
<gene>
    <name evidence="1" type="ORF">EDS130_LOCUS46768</name>
</gene>
<sequence>MKHFQQHQILFHADFQLLLIRYGMIALEDLIDLLIVSKLAKPDEIKSYAKTIFCLN</sequence>
<reference evidence="1" key="1">
    <citation type="submission" date="2021-02" db="EMBL/GenBank/DDBJ databases">
        <authorList>
            <person name="Nowell W R."/>
        </authorList>
    </citation>
    <scope>NUCLEOTIDE SEQUENCE</scope>
</reference>
<dbReference type="OrthoDB" id="10160627at2759"/>
<evidence type="ECO:0000313" key="2">
    <source>
        <dbReference type="Proteomes" id="UP000663852"/>
    </source>
</evidence>
<comment type="caution">
    <text evidence="1">The sequence shown here is derived from an EMBL/GenBank/DDBJ whole genome shotgun (WGS) entry which is preliminary data.</text>
</comment>
<organism evidence="1 2">
    <name type="scientific">Adineta ricciae</name>
    <name type="common">Rotifer</name>
    <dbReference type="NCBI Taxonomy" id="249248"/>
    <lineage>
        <taxon>Eukaryota</taxon>
        <taxon>Metazoa</taxon>
        <taxon>Spiralia</taxon>
        <taxon>Gnathifera</taxon>
        <taxon>Rotifera</taxon>
        <taxon>Eurotatoria</taxon>
        <taxon>Bdelloidea</taxon>
        <taxon>Adinetida</taxon>
        <taxon>Adinetidae</taxon>
        <taxon>Adineta</taxon>
    </lineage>
</organism>
<feature type="non-terminal residue" evidence="1">
    <location>
        <position position="56"/>
    </location>
</feature>
<proteinExistence type="predicted"/>
<dbReference type="EMBL" id="CAJNOJ010003592">
    <property type="protein sequence ID" value="CAF1564788.1"/>
    <property type="molecule type" value="Genomic_DNA"/>
</dbReference>
<protein>
    <submittedName>
        <fullName evidence="1">Uncharacterized protein</fullName>
    </submittedName>
</protein>
<dbReference type="AlphaFoldDB" id="A0A815Y2G2"/>
<dbReference type="Proteomes" id="UP000663852">
    <property type="component" value="Unassembled WGS sequence"/>
</dbReference>